<keyword evidence="2 3" id="KW-0808">Transferase</keyword>
<dbReference type="EnsemblPlants" id="Pp3c12_18470V3.1">
    <property type="protein sequence ID" value="Pp3c12_18470V3.1"/>
    <property type="gene ID" value="Pp3c12_18470"/>
</dbReference>
<dbReference type="Pfam" id="PF26168">
    <property type="entry name" value="Glyco_transf_N"/>
    <property type="match status" value="1"/>
</dbReference>
<dbReference type="EC" id="2.4.1.-" evidence="4"/>
<keyword evidence="3" id="KW-0328">Glycosyltransferase</keyword>
<organism evidence="6">
    <name type="scientific">Physcomitrium patens</name>
    <name type="common">Spreading-leaved earth moss</name>
    <name type="synonym">Physcomitrella patens</name>
    <dbReference type="NCBI Taxonomy" id="3218"/>
    <lineage>
        <taxon>Eukaryota</taxon>
        <taxon>Viridiplantae</taxon>
        <taxon>Streptophyta</taxon>
        <taxon>Embryophyta</taxon>
        <taxon>Bryophyta</taxon>
        <taxon>Bryophytina</taxon>
        <taxon>Bryopsida</taxon>
        <taxon>Funariidae</taxon>
        <taxon>Funariales</taxon>
        <taxon>Funariaceae</taxon>
        <taxon>Physcomitrium</taxon>
    </lineage>
</organism>
<dbReference type="PROSITE" id="PS00375">
    <property type="entry name" value="UDPGT"/>
    <property type="match status" value="1"/>
</dbReference>
<dbReference type="Gramene" id="Pp3c12_18470V3.1">
    <property type="protein sequence ID" value="Pp3c12_18470V3.1"/>
    <property type="gene ID" value="Pp3c12_18470"/>
</dbReference>
<dbReference type="InterPro" id="IPR002213">
    <property type="entry name" value="UDP_glucos_trans"/>
</dbReference>
<accession>A0A2K1JRB8</accession>
<dbReference type="FunFam" id="3.40.50.2000:FF:000389">
    <property type="entry name" value="Glycosyltransferase"/>
    <property type="match status" value="1"/>
</dbReference>
<dbReference type="GO" id="GO:0035251">
    <property type="term" value="F:UDP-glucosyltransferase activity"/>
    <property type="evidence" value="ECO:0000318"/>
    <property type="project" value="GO_Central"/>
</dbReference>
<dbReference type="CDD" id="cd03784">
    <property type="entry name" value="GT1_Gtf-like"/>
    <property type="match status" value="1"/>
</dbReference>
<dbReference type="OMA" id="ALEFTMG"/>
<evidence type="ECO:0000313" key="7">
    <source>
        <dbReference type="EnsemblPlants" id="Pp3c12_18470V3.1"/>
    </source>
</evidence>
<dbReference type="GeneID" id="112289608"/>
<evidence type="ECO:0000313" key="6">
    <source>
        <dbReference type="EMBL" id="PNR44073.1"/>
    </source>
</evidence>
<dbReference type="PANTHER" id="PTHR48045:SF31">
    <property type="entry name" value="UDP-GLYCOSYLTRANSFERASE 76B1-LIKE"/>
    <property type="match status" value="1"/>
</dbReference>
<gene>
    <name evidence="7" type="primary">LOC112289608</name>
    <name evidence="6" type="ORF">PHYPA_016456</name>
</gene>
<dbReference type="SUPFAM" id="SSF53756">
    <property type="entry name" value="UDP-Glycosyltransferase/glycogen phosphorylase"/>
    <property type="match status" value="1"/>
</dbReference>
<evidence type="ECO:0000256" key="4">
    <source>
        <dbReference type="RuleBase" id="RU362057"/>
    </source>
</evidence>
<feature type="domain" description="Glycosyltransferase N-terminal" evidence="5">
    <location>
        <begin position="17"/>
        <end position="100"/>
    </location>
</feature>
<evidence type="ECO:0000313" key="8">
    <source>
        <dbReference type="Proteomes" id="UP000006727"/>
    </source>
</evidence>
<evidence type="ECO:0000259" key="5">
    <source>
        <dbReference type="Pfam" id="PF26168"/>
    </source>
</evidence>
<dbReference type="AlphaFoldDB" id="A0A2K1JRB8"/>
<dbReference type="Gene3D" id="3.40.50.2000">
    <property type="entry name" value="Glycogen Phosphorylase B"/>
    <property type="match status" value="2"/>
</dbReference>
<reference evidence="6 8" key="1">
    <citation type="journal article" date="2008" name="Science">
        <title>The Physcomitrella genome reveals evolutionary insights into the conquest of land by plants.</title>
        <authorList>
            <person name="Rensing S."/>
            <person name="Lang D."/>
            <person name="Zimmer A."/>
            <person name="Terry A."/>
            <person name="Salamov A."/>
            <person name="Shapiro H."/>
            <person name="Nishiyama T."/>
            <person name="Perroud P.-F."/>
            <person name="Lindquist E."/>
            <person name="Kamisugi Y."/>
            <person name="Tanahashi T."/>
            <person name="Sakakibara K."/>
            <person name="Fujita T."/>
            <person name="Oishi K."/>
            <person name="Shin-I T."/>
            <person name="Kuroki Y."/>
            <person name="Toyoda A."/>
            <person name="Suzuki Y."/>
            <person name="Hashimoto A."/>
            <person name="Yamaguchi K."/>
            <person name="Sugano A."/>
            <person name="Kohara Y."/>
            <person name="Fujiyama A."/>
            <person name="Anterola A."/>
            <person name="Aoki S."/>
            <person name="Ashton N."/>
            <person name="Barbazuk W.B."/>
            <person name="Barker E."/>
            <person name="Bennetzen J."/>
            <person name="Bezanilla M."/>
            <person name="Blankenship R."/>
            <person name="Cho S.H."/>
            <person name="Dutcher S."/>
            <person name="Estelle M."/>
            <person name="Fawcett J.A."/>
            <person name="Gundlach H."/>
            <person name="Hanada K."/>
            <person name="Heyl A."/>
            <person name="Hicks K.A."/>
            <person name="Hugh J."/>
            <person name="Lohr M."/>
            <person name="Mayer K."/>
            <person name="Melkozernov A."/>
            <person name="Murata T."/>
            <person name="Nelson D."/>
            <person name="Pils B."/>
            <person name="Prigge M."/>
            <person name="Reiss B."/>
            <person name="Renner T."/>
            <person name="Rombauts S."/>
            <person name="Rushton P."/>
            <person name="Sanderfoot A."/>
            <person name="Schween G."/>
            <person name="Shiu S.-H."/>
            <person name="Stueber K."/>
            <person name="Theodoulou F.L."/>
            <person name="Tu H."/>
            <person name="Van de Peer Y."/>
            <person name="Verrier P.J."/>
            <person name="Waters E."/>
            <person name="Wood A."/>
            <person name="Yang L."/>
            <person name="Cove D."/>
            <person name="Cuming A."/>
            <person name="Hasebe M."/>
            <person name="Lucas S."/>
            <person name="Mishler D.B."/>
            <person name="Reski R."/>
            <person name="Grigoriev I."/>
            <person name="Quatrano R.S."/>
            <person name="Boore J.L."/>
        </authorList>
    </citation>
    <scope>NUCLEOTIDE SEQUENCE [LARGE SCALE GENOMIC DNA]</scope>
    <source>
        <strain evidence="7 8">cv. Gransden 2004</strain>
    </source>
</reference>
<proteinExistence type="inferred from homology"/>
<evidence type="ECO:0000256" key="2">
    <source>
        <dbReference type="ARBA" id="ARBA00022679"/>
    </source>
</evidence>
<dbReference type="EMBL" id="ABEU02000012">
    <property type="protein sequence ID" value="PNR44073.1"/>
    <property type="molecule type" value="Genomic_DNA"/>
</dbReference>
<protein>
    <recommendedName>
        <fullName evidence="4">Glycosyltransferase</fullName>
        <ecNumber evidence="4">2.4.1.-</ecNumber>
    </recommendedName>
</protein>
<name>A0A2K1JRB8_PHYPA</name>
<comment type="similarity">
    <text evidence="1 3">Belongs to the UDP-glycosyltransferase family.</text>
</comment>
<dbReference type="Proteomes" id="UP000006727">
    <property type="component" value="Chromosome 12"/>
</dbReference>
<dbReference type="PaxDb" id="3218-PP1S46_163V6.1"/>
<dbReference type="Pfam" id="PF00201">
    <property type="entry name" value="UDPGT"/>
    <property type="match status" value="1"/>
</dbReference>
<keyword evidence="8" id="KW-1185">Reference proteome</keyword>
<dbReference type="FunFam" id="3.40.50.2000:FF:000037">
    <property type="entry name" value="Glycosyltransferase"/>
    <property type="match status" value="1"/>
</dbReference>
<evidence type="ECO:0000256" key="1">
    <source>
        <dbReference type="ARBA" id="ARBA00009995"/>
    </source>
</evidence>
<dbReference type="InterPro" id="IPR058980">
    <property type="entry name" value="Glyco_transf_N"/>
</dbReference>
<evidence type="ECO:0000256" key="3">
    <source>
        <dbReference type="RuleBase" id="RU003718"/>
    </source>
</evidence>
<dbReference type="RefSeq" id="XP_024390717.1">
    <property type="nucleotide sequence ID" value="XM_024534949.2"/>
</dbReference>
<sequence length="492" mass="54130">MTIGAEPSVEMASQPHVVVMPFPSKGHSTPFLHFAAKLTALGVTITFVNSYEHVQPQDFQSIGGLEQMKVVKIGGPVLPGDDIAKPLPMMAASERITQDLEDLLEKLVYTPGLPRPAALICDVFFGWTQDVADKFKIPKYLLFTSPSSLLALMSYVPTLLKLGRLPVGFEPFSDIPGVASLKAAEMPSMMLDHKSIPEAYAFFLRHCDRLPDARGVLVNTFEDLEHRTLECIRERIYGETSRLGKRSVLTIGPLLPAVYFEDNSKVSESNQEDTAEYLKWLDLQPEHSVLVISFGSFSSLRANQVTALANGLLESGQTFLYVCRPPAAVDGSKPIDSTLKPLQYLPEDYEERIKGQGVIVPGWIHQLGVLSHPAVGGFLTHCGWNSILESLCRGVPLLAWPLHGEQRMNKRFVVDEAKVALEFTMGPNGIVEAEEIAKVVKELFVSEKGNMVRVQAHQWKTLSAKAVAPGGSSASNLQRFVDEIFAPLNSTH</sequence>
<reference evidence="7" key="3">
    <citation type="submission" date="2020-12" db="UniProtKB">
        <authorList>
            <consortium name="EnsemblPlants"/>
        </authorList>
    </citation>
    <scope>IDENTIFICATION</scope>
</reference>
<dbReference type="InterPro" id="IPR035595">
    <property type="entry name" value="UDP_glycos_trans_CS"/>
</dbReference>
<reference evidence="6 8" key="2">
    <citation type="journal article" date="2018" name="Plant J.">
        <title>The Physcomitrella patens chromosome-scale assembly reveals moss genome structure and evolution.</title>
        <authorList>
            <person name="Lang D."/>
            <person name="Ullrich K.K."/>
            <person name="Murat F."/>
            <person name="Fuchs J."/>
            <person name="Jenkins J."/>
            <person name="Haas F.B."/>
            <person name="Piednoel M."/>
            <person name="Gundlach H."/>
            <person name="Van Bel M."/>
            <person name="Meyberg R."/>
            <person name="Vives C."/>
            <person name="Morata J."/>
            <person name="Symeonidi A."/>
            <person name="Hiss M."/>
            <person name="Muchero W."/>
            <person name="Kamisugi Y."/>
            <person name="Saleh O."/>
            <person name="Blanc G."/>
            <person name="Decker E.L."/>
            <person name="van Gessel N."/>
            <person name="Grimwood J."/>
            <person name="Hayes R.D."/>
            <person name="Graham S.W."/>
            <person name="Gunter L.E."/>
            <person name="McDaniel S.F."/>
            <person name="Hoernstein S.N.W."/>
            <person name="Larsson A."/>
            <person name="Li F.W."/>
            <person name="Perroud P.F."/>
            <person name="Phillips J."/>
            <person name="Ranjan P."/>
            <person name="Rokshar D.S."/>
            <person name="Rothfels C.J."/>
            <person name="Schneider L."/>
            <person name="Shu S."/>
            <person name="Stevenson D.W."/>
            <person name="Thummler F."/>
            <person name="Tillich M."/>
            <person name="Villarreal Aguilar J.C."/>
            <person name="Widiez T."/>
            <person name="Wong G.K."/>
            <person name="Wymore A."/>
            <person name="Zhang Y."/>
            <person name="Zimmer A.D."/>
            <person name="Quatrano R.S."/>
            <person name="Mayer K.F.X."/>
            <person name="Goodstein D."/>
            <person name="Casacuberta J.M."/>
            <person name="Vandepoele K."/>
            <person name="Reski R."/>
            <person name="Cuming A.C."/>
            <person name="Tuskan G.A."/>
            <person name="Maumus F."/>
            <person name="Salse J."/>
            <person name="Schmutz J."/>
            <person name="Rensing S.A."/>
        </authorList>
    </citation>
    <scope>NUCLEOTIDE SEQUENCE [LARGE SCALE GENOMIC DNA]</scope>
    <source>
        <strain evidence="7 8">cv. Gransden 2004</strain>
    </source>
</reference>
<dbReference type="PANTHER" id="PTHR48045">
    <property type="entry name" value="UDP-GLYCOSYLTRANSFERASE 72B1"/>
    <property type="match status" value="1"/>
</dbReference>